<keyword evidence="5" id="KW-0732">Signal</keyword>
<comment type="subcellular location">
    <subcellularLocation>
        <location evidence="1">Secreted</location>
    </subcellularLocation>
</comment>
<dbReference type="AlphaFoldDB" id="A0A4Y7TP96"/>
<comment type="caution">
    <text evidence="6">The sequence shown here is derived from an EMBL/GenBank/DDBJ whole genome shotgun (WGS) entry which is preliminary data.</text>
</comment>
<feature type="chain" id="PRO_5021428658" description="Thioredoxin domain-containing protein" evidence="5">
    <location>
        <begin position="22"/>
        <end position="390"/>
    </location>
</feature>
<feature type="compositionally biased region" description="Polar residues" evidence="4">
    <location>
        <begin position="366"/>
        <end position="377"/>
    </location>
</feature>
<sequence length="390" mass="42926">MKFNFALLAAVITLCSIPVQAQYFSQGWKPGQPVHTKAPSPNAKGWAPGQKVPSPQDTPSNLDDGSTSESATKAETGFDINNLLVSTLNKFGFNLSVPATADNGGLWDERIPRITDGNYQDLIVNEEFESEEEAAKRAWVLVITSAASNKAEAISKFVDNMFDSAYNITQVEGDLPHVKWGRIDYFNVTYLTTKWNVWQAPYLVIAKDRGQTLRFYRPTQIRVRDEALREFLKTEGYNATPPWSGLWAPGGEREWILDIFAIYMTKAYNLFIKVPKIVLYLISGGLGSLILSFMHRPSKVQKELAARKELEAKEAAKRAAKAVAAAPASSAPAPTTSSPLAPKSSEKSKGKKIAIAESSPERSARSDASSTSPVKTRSSTRQRKARKTAH</sequence>
<feature type="compositionally biased region" description="Polar residues" evidence="4">
    <location>
        <begin position="53"/>
        <end position="71"/>
    </location>
</feature>
<dbReference type="OrthoDB" id="2502001at2759"/>
<dbReference type="GO" id="GO:0005576">
    <property type="term" value="C:extracellular region"/>
    <property type="evidence" value="ECO:0007669"/>
    <property type="project" value="UniProtKB-SubCell"/>
</dbReference>
<dbReference type="PROSITE" id="PS00473">
    <property type="entry name" value="GNRH"/>
    <property type="match status" value="1"/>
</dbReference>
<organism evidence="6 7">
    <name type="scientific">Coprinellus micaceus</name>
    <name type="common">Glistening ink-cap mushroom</name>
    <name type="synonym">Coprinus micaceus</name>
    <dbReference type="NCBI Taxonomy" id="71717"/>
    <lineage>
        <taxon>Eukaryota</taxon>
        <taxon>Fungi</taxon>
        <taxon>Dikarya</taxon>
        <taxon>Basidiomycota</taxon>
        <taxon>Agaricomycotina</taxon>
        <taxon>Agaricomycetes</taxon>
        <taxon>Agaricomycetidae</taxon>
        <taxon>Agaricales</taxon>
        <taxon>Agaricineae</taxon>
        <taxon>Psathyrellaceae</taxon>
        <taxon>Coprinellus</taxon>
    </lineage>
</organism>
<feature type="compositionally biased region" description="Low complexity" evidence="4">
    <location>
        <begin position="323"/>
        <end position="343"/>
    </location>
</feature>
<accession>A0A4Y7TP96</accession>
<evidence type="ECO:0000313" key="6">
    <source>
        <dbReference type="EMBL" id="TEB35791.1"/>
    </source>
</evidence>
<protein>
    <recommendedName>
        <fullName evidence="8">Thioredoxin domain-containing protein</fullName>
    </recommendedName>
</protein>
<evidence type="ECO:0000256" key="5">
    <source>
        <dbReference type="SAM" id="SignalP"/>
    </source>
</evidence>
<evidence type="ECO:0000256" key="2">
    <source>
        <dbReference type="ARBA" id="ARBA00010968"/>
    </source>
</evidence>
<feature type="region of interest" description="Disordered" evidence="4">
    <location>
        <begin position="29"/>
        <end position="71"/>
    </location>
</feature>
<reference evidence="6 7" key="1">
    <citation type="journal article" date="2019" name="Nat. Ecol. Evol.">
        <title>Megaphylogeny resolves global patterns of mushroom evolution.</title>
        <authorList>
            <person name="Varga T."/>
            <person name="Krizsan K."/>
            <person name="Foldi C."/>
            <person name="Dima B."/>
            <person name="Sanchez-Garcia M."/>
            <person name="Sanchez-Ramirez S."/>
            <person name="Szollosi G.J."/>
            <person name="Szarkandi J.G."/>
            <person name="Papp V."/>
            <person name="Albert L."/>
            <person name="Andreopoulos W."/>
            <person name="Angelini C."/>
            <person name="Antonin V."/>
            <person name="Barry K.W."/>
            <person name="Bougher N.L."/>
            <person name="Buchanan P."/>
            <person name="Buyck B."/>
            <person name="Bense V."/>
            <person name="Catcheside P."/>
            <person name="Chovatia M."/>
            <person name="Cooper J."/>
            <person name="Damon W."/>
            <person name="Desjardin D."/>
            <person name="Finy P."/>
            <person name="Geml J."/>
            <person name="Haridas S."/>
            <person name="Hughes K."/>
            <person name="Justo A."/>
            <person name="Karasinski D."/>
            <person name="Kautmanova I."/>
            <person name="Kiss B."/>
            <person name="Kocsube S."/>
            <person name="Kotiranta H."/>
            <person name="LaButti K.M."/>
            <person name="Lechner B.E."/>
            <person name="Liimatainen K."/>
            <person name="Lipzen A."/>
            <person name="Lukacs Z."/>
            <person name="Mihaltcheva S."/>
            <person name="Morgado L.N."/>
            <person name="Niskanen T."/>
            <person name="Noordeloos M.E."/>
            <person name="Ohm R.A."/>
            <person name="Ortiz-Santana B."/>
            <person name="Ovrebo C."/>
            <person name="Racz N."/>
            <person name="Riley R."/>
            <person name="Savchenko A."/>
            <person name="Shiryaev A."/>
            <person name="Soop K."/>
            <person name="Spirin V."/>
            <person name="Szebenyi C."/>
            <person name="Tomsovsky M."/>
            <person name="Tulloss R.E."/>
            <person name="Uehling J."/>
            <person name="Grigoriev I.V."/>
            <person name="Vagvolgyi C."/>
            <person name="Papp T."/>
            <person name="Martin F.M."/>
            <person name="Miettinen O."/>
            <person name="Hibbett D.S."/>
            <person name="Nagy L.G."/>
        </authorList>
    </citation>
    <scope>NUCLEOTIDE SEQUENCE [LARGE SCALE GENOMIC DNA]</scope>
    <source>
        <strain evidence="6 7">FP101781</strain>
    </source>
</reference>
<feature type="region of interest" description="Disordered" evidence="4">
    <location>
        <begin position="323"/>
        <end position="390"/>
    </location>
</feature>
<keyword evidence="3" id="KW-0964">Secreted</keyword>
<name>A0A4Y7TP96_COPMI</name>
<comment type="similarity">
    <text evidence="2">Belongs to the GnRH family.</text>
</comment>
<dbReference type="EMBL" id="QPFP01000007">
    <property type="protein sequence ID" value="TEB35791.1"/>
    <property type="molecule type" value="Genomic_DNA"/>
</dbReference>
<gene>
    <name evidence="6" type="ORF">FA13DRAFT_1772142</name>
</gene>
<feature type="compositionally biased region" description="Basic residues" evidence="4">
    <location>
        <begin position="378"/>
        <end position="390"/>
    </location>
</feature>
<dbReference type="Proteomes" id="UP000298030">
    <property type="component" value="Unassembled WGS sequence"/>
</dbReference>
<keyword evidence="7" id="KW-1185">Reference proteome</keyword>
<dbReference type="InterPro" id="IPR002012">
    <property type="entry name" value="GnRH"/>
</dbReference>
<evidence type="ECO:0000256" key="4">
    <source>
        <dbReference type="SAM" id="MobiDB-lite"/>
    </source>
</evidence>
<feature type="signal peptide" evidence="5">
    <location>
        <begin position="1"/>
        <end position="21"/>
    </location>
</feature>
<evidence type="ECO:0000256" key="3">
    <source>
        <dbReference type="ARBA" id="ARBA00022525"/>
    </source>
</evidence>
<evidence type="ECO:0008006" key="8">
    <source>
        <dbReference type="Google" id="ProtNLM"/>
    </source>
</evidence>
<proteinExistence type="inferred from homology"/>
<evidence type="ECO:0000256" key="1">
    <source>
        <dbReference type="ARBA" id="ARBA00004613"/>
    </source>
</evidence>
<dbReference type="GO" id="GO:0005179">
    <property type="term" value="F:hormone activity"/>
    <property type="evidence" value="ECO:0007669"/>
    <property type="project" value="InterPro"/>
</dbReference>
<evidence type="ECO:0000313" key="7">
    <source>
        <dbReference type="Proteomes" id="UP000298030"/>
    </source>
</evidence>